<feature type="domain" description="Beta/gamma crystallin 'Greek key'" evidence="4">
    <location>
        <begin position="1242"/>
        <end position="1285"/>
    </location>
</feature>
<evidence type="ECO:0000256" key="3">
    <source>
        <dbReference type="SAM" id="MobiDB-lite"/>
    </source>
</evidence>
<feature type="region of interest" description="Disordered" evidence="3">
    <location>
        <begin position="292"/>
        <end position="317"/>
    </location>
</feature>
<dbReference type="PROSITE" id="PS50231">
    <property type="entry name" value="RICIN_B_LECTIN"/>
    <property type="match status" value="1"/>
</dbReference>
<feature type="domain" description="Beta/gamma crystallin 'Greek key'" evidence="4">
    <location>
        <begin position="1151"/>
        <end position="1193"/>
    </location>
</feature>
<feature type="region of interest" description="Disordered" evidence="3">
    <location>
        <begin position="421"/>
        <end position="607"/>
    </location>
</feature>
<keyword evidence="6" id="KW-1185">Reference proteome</keyword>
<feature type="compositionally biased region" description="Acidic residues" evidence="3">
    <location>
        <begin position="671"/>
        <end position="684"/>
    </location>
</feature>
<gene>
    <name evidence="5" type="primary">CRYBG2</name>
</gene>
<dbReference type="InterPro" id="IPR001064">
    <property type="entry name" value="Beta/gamma_crystallin"/>
</dbReference>
<evidence type="ECO:0000313" key="6">
    <source>
        <dbReference type="Proteomes" id="UP000233160"/>
    </source>
</evidence>
<feature type="compositionally biased region" description="Basic and acidic residues" evidence="3">
    <location>
        <begin position="104"/>
        <end position="117"/>
    </location>
</feature>
<feature type="compositionally biased region" description="Low complexity" evidence="3">
    <location>
        <begin position="556"/>
        <end position="565"/>
    </location>
</feature>
<evidence type="ECO:0000256" key="1">
    <source>
        <dbReference type="ARBA" id="ARBA00009646"/>
    </source>
</evidence>
<dbReference type="Ensembl" id="ENSPCOT00000015153.1">
    <property type="protein sequence ID" value="ENSPCOP00000004835.1"/>
    <property type="gene ID" value="ENSPCOG00000013192.1"/>
</dbReference>
<dbReference type="InterPro" id="IPR011024">
    <property type="entry name" value="G_crystallin-like"/>
</dbReference>
<evidence type="ECO:0000313" key="5">
    <source>
        <dbReference type="Ensembl" id="ENSPCOP00000004835.1"/>
    </source>
</evidence>
<dbReference type="PRINTS" id="PR01367">
    <property type="entry name" value="BGCRYSTALLIN"/>
</dbReference>
<evidence type="ECO:0000256" key="2">
    <source>
        <dbReference type="ARBA" id="ARBA00022737"/>
    </source>
</evidence>
<dbReference type="Gene3D" id="2.60.20.10">
    <property type="entry name" value="Crystallins"/>
    <property type="match status" value="6"/>
</dbReference>
<dbReference type="Pfam" id="PF00030">
    <property type="entry name" value="Crystall"/>
    <property type="match status" value="6"/>
</dbReference>
<dbReference type="GeneTree" id="ENSGT00940000157740"/>
<accession>A0A2K6ESY0</accession>
<dbReference type="InterPro" id="IPR035992">
    <property type="entry name" value="Ricin_B-like_lectins"/>
</dbReference>
<feature type="region of interest" description="Disordered" evidence="3">
    <location>
        <begin position="69"/>
        <end position="133"/>
    </location>
</feature>
<feature type="region of interest" description="Disordered" evidence="3">
    <location>
        <begin position="652"/>
        <end position="716"/>
    </location>
</feature>
<feature type="compositionally biased region" description="Polar residues" evidence="3">
    <location>
        <begin position="522"/>
        <end position="543"/>
    </location>
</feature>
<dbReference type="SMART" id="SM00247">
    <property type="entry name" value="XTALbg"/>
    <property type="match status" value="6"/>
</dbReference>
<dbReference type="STRING" id="379532.ENSPCOP00000004835"/>
<feature type="domain" description="Beta/gamma crystallin 'Greek key'" evidence="4">
    <location>
        <begin position="1062"/>
        <end position="1104"/>
    </location>
</feature>
<reference evidence="5" key="2">
    <citation type="submission" date="2025-09" db="UniProtKB">
        <authorList>
            <consortium name="Ensembl"/>
        </authorList>
    </citation>
    <scope>IDENTIFICATION</scope>
</reference>
<sequence>MEEEGGPPARAEAQVLSATLTWRQQPPAQKEIRHRFHKVSLVSGAQMEAPREEMFEYSHHHSEVNGFATREEETGSYQGPRDGVGSKNFQSHGPIFSKKYIPPAKEKRPVRRLKEAMDQGDGSPQPPRTEPLGLGAMARTEFLVPLSGPREPSPHPGVGLTSGSSRSLEERRVTRTVRTTVVVGGNVDKRVSSSVTVGPSVPGEGLPRGRNVARTVRAVVVSPRAEGSSSRSQALELLTSLVPAEHNPPASHPPRPVAVAPRTPGVGSTVGVALRQPSETKTEELKDASALAPTGIPADGHPPQNQDVPIAHPDQNQGKALDARAYEHLRVQRASSPTQLPLLACQGQAPDPSSLRLQTHVPSMDPAHPPEQPVVPPHPRAQLTPHVLPPVEREGLTDPPAATVLPMVKSEGVKVPGQPLALSSTRRDAVPSPGGLSVPSFPRNKFVQDSKNVPVFSHTQKEVVQGPGAPAASSPSTKVVQGPEGSPSIQKEIVQGIAGSLTPSLTKEETVQGPAAPAPPISKQNKVPQSSEGSPISSPTQKVVFQDPPVLPAPSPSVDKVSPSPGGTPTPVATEAEASMEPQLVPDPTEGKTCPEPSRDEDEVALDADLEIFLDTLRSMEPPEILRTHRLPRAPRSSYLAMYATLPAIEEDQPGPWVLGPSPQEVPALEEKEEEGEEEEEEPENPYLSDDEKLQRRQEKAGPGPSRDLRPARPTQASCSPLEMMKKHMAGAKGAHPELGLELQAGSRPASRLGGSLLFGSLVSATKENPTPEPLGTKLSALPPHGAPGLRKVPGQLPLLCSERPPPERPACSQSPEGWNSALKTQGKLNTRPGKVILFSEPGCQGGSREIWEDVADASGWAHVASIRVVRGCWVLYEEPEFRGRKMVLPEGDVELRAPGLAWGTQGFGSLRRAVRDYGIPEISLFSEEGLQGEQVKLTEALKDPQGLEKPLKVASATVSAGLWLLYPKPFFEDTPYVLEPGEYPTSEAWGTTDPSVGSLEPVRLGCPSVEKPGEPKAVVYETPGFQGRSWEVSRDIYNLQQPEDSQSPHLISVGSLRVLGGCWVGYEKEGFRGHQYLLEEGEYPDWSHWGGYDELLTSLRVIRTDFGDPAVVLFEAMDFEGHGVEVSKALPDVELVRHGPRTQAIHVLSGVWVAYQEVGFSGEQYVLEKGVYRNCDDWGAGNSALASLQPVLQVGEHDLHFVSKIQLFSGPDFLGDHISFEDDQASLPASFHPQSCRVHGGSWILFDEKNFEGDQHILSEGEFPTLTAMGCLASTVLGSLRKVPLYFSEPSIFLYGLECFEGKEIELSGEVRSLQAEGFNNHVLSVRIKGGVWVLCEHSDFRGRQWLVGSCEITNWLTYSGTQRVGSLYPIKQRRVYFRLWNAALGGFLAVPDHVEDMKAGRVVVSDPRAGGSCIWYYEDGLLKNQVAPTMSLQVIGPPSPGSKVVLWAESRLPRQTWSINESGHICSQMFEGQILDVKGGRGYDRDHVVLWELAKERVSQIWTIHVL</sequence>
<feature type="domain" description="Beta/gamma crystallin 'Greek key'" evidence="4">
    <location>
        <begin position="872"/>
        <end position="915"/>
    </location>
</feature>
<dbReference type="InterPro" id="IPR050252">
    <property type="entry name" value="Beta/Gamma-Crystallin"/>
</dbReference>
<name>A0A2K6ESY0_PROCO</name>
<reference evidence="5" key="1">
    <citation type="submission" date="2025-08" db="UniProtKB">
        <authorList>
            <consortium name="Ensembl"/>
        </authorList>
    </citation>
    <scope>IDENTIFICATION</scope>
</reference>
<dbReference type="PANTHER" id="PTHR11818:SF50">
    <property type="entry name" value="BETA_GAMMA CRYSTALLIN DOMAIN-CONTAINING PROTEIN 2"/>
    <property type="match status" value="1"/>
</dbReference>
<organism evidence="5 6">
    <name type="scientific">Propithecus coquereli</name>
    <name type="common">Coquerel's sifaka</name>
    <name type="synonym">Propithecus verreauxi coquereli</name>
    <dbReference type="NCBI Taxonomy" id="379532"/>
    <lineage>
        <taxon>Eukaryota</taxon>
        <taxon>Metazoa</taxon>
        <taxon>Chordata</taxon>
        <taxon>Craniata</taxon>
        <taxon>Vertebrata</taxon>
        <taxon>Euteleostomi</taxon>
        <taxon>Mammalia</taxon>
        <taxon>Eutheria</taxon>
        <taxon>Euarchontoglires</taxon>
        <taxon>Primates</taxon>
        <taxon>Strepsirrhini</taxon>
        <taxon>Lemuriformes</taxon>
        <taxon>Indriidae</taxon>
        <taxon>Propithecus</taxon>
    </lineage>
</organism>
<dbReference type="PANTHER" id="PTHR11818">
    <property type="entry name" value="BETA/GAMMA CRYSTALLIN"/>
    <property type="match status" value="1"/>
</dbReference>
<dbReference type="OMA" id="WVAYEKV"/>
<feature type="domain" description="Beta/gamma crystallin 'Greek key'" evidence="4">
    <location>
        <begin position="962"/>
        <end position="1004"/>
    </location>
</feature>
<feature type="compositionally biased region" description="Basic and acidic residues" evidence="3">
    <location>
        <begin position="690"/>
        <end position="700"/>
    </location>
</feature>
<feature type="region of interest" description="Disordered" evidence="3">
    <location>
        <begin position="145"/>
        <end position="173"/>
    </location>
</feature>
<dbReference type="CDD" id="cd23465">
    <property type="entry name" value="beta-trefoil_Ricin_CRYBG2"/>
    <property type="match status" value="1"/>
</dbReference>
<comment type="similarity">
    <text evidence="1">Belongs to the beta/gamma-crystallin family.</text>
</comment>
<dbReference type="SUPFAM" id="SSF49695">
    <property type="entry name" value="gamma-Crystallin-like"/>
    <property type="match status" value="3"/>
</dbReference>
<protein>
    <submittedName>
        <fullName evidence="5">Crystallin beta-gamma domain containing 2</fullName>
    </submittedName>
</protein>
<feature type="domain" description="Beta/gamma crystallin 'Greek key'" evidence="4">
    <location>
        <begin position="1016"/>
        <end position="1061"/>
    </location>
</feature>
<keyword evidence="2" id="KW-0677">Repeat</keyword>
<dbReference type="PROSITE" id="PS50915">
    <property type="entry name" value="CRYSTALLIN_BETA_GAMMA"/>
    <property type="match status" value="7"/>
</dbReference>
<dbReference type="SUPFAM" id="SSF50370">
    <property type="entry name" value="Ricin B-like lectins"/>
    <property type="match status" value="1"/>
</dbReference>
<feature type="domain" description="Beta/gamma crystallin 'Greek key'" evidence="4">
    <location>
        <begin position="1332"/>
        <end position="1373"/>
    </location>
</feature>
<dbReference type="Gene3D" id="2.80.10.50">
    <property type="match status" value="1"/>
</dbReference>
<evidence type="ECO:0000259" key="4">
    <source>
        <dbReference type="PROSITE" id="PS50915"/>
    </source>
</evidence>
<feature type="region of interest" description="Disordered" evidence="3">
    <location>
        <begin position="244"/>
        <end position="264"/>
    </location>
</feature>
<dbReference type="Proteomes" id="UP000233160">
    <property type="component" value="Unassembled WGS sequence"/>
</dbReference>
<proteinExistence type="inferred from homology"/>